<dbReference type="Proteomes" id="UP000800038">
    <property type="component" value="Unassembled WGS sequence"/>
</dbReference>
<feature type="region of interest" description="Disordered" evidence="1">
    <location>
        <begin position="203"/>
        <end position="225"/>
    </location>
</feature>
<protein>
    <submittedName>
        <fullName evidence="2">Uncharacterized protein</fullName>
    </submittedName>
</protein>
<dbReference type="EMBL" id="ML976186">
    <property type="protein sequence ID" value="KAF1936486.1"/>
    <property type="molecule type" value="Genomic_DNA"/>
</dbReference>
<reference evidence="2" key="1">
    <citation type="journal article" date="2020" name="Stud. Mycol.">
        <title>101 Dothideomycetes genomes: a test case for predicting lifestyles and emergence of pathogens.</title>
        <authorList>
            <person name="Haridas S."/>
            <person name="Albert R."/>
            <person name="Binder M."/>
            <person name="Bloem J."/>
            <person name="Labutti K."/>
            <person name="Salamov A."/>
            <person name="Andreopoulos B."/>
            <person name="Baker S."/>
            <person name="Barry K."/>
            <person name="Bills G."/>
            <person name="Bluhm B."/>
            <person name="Cannon C."/>
            <person name="Castanera R."/>
            <person name="Culley D."/>
            <person name="Daum C."/>
            <person name="Ezra D."/>
            <person name="Gonzalez J."/>
            <person name="Henrissat B."/>
            <person name="Kuo A."/>
            <person name="Liang C."/>
            <person name="Lipzen A."/>
            <person name="Lutzoni F."/>
            <person name="Magnuson J."/>
            <person name="Mondo S."/>
            <person name="Nolan M."/>
            <person name="Ohm R."/>
            <person name="Pangilinan J."/>
            <person name="Park H.-J."/>
            <person name="Ramirez L."/>
            <person name="Alfaro M."/>
            <person name="Sun H."/>
            <person name="Tritt A."/>
            <person name="Yoshinaga Y."/>
            <person name="Zwiers L.-H."/>
            <person name="Turgeon B."/>
            <person name="Goodwin S."/>
            <person name="Spatafora J."/>
            <person name="Crous P."/>
            <person name="Grigoriev I."/>
        </authorList>
    </citation>
    <scope>NUCLEOTIDE SEQUENCE</scope>
    <source>
        <strain evidence="2">CBS 161.51</strain>
    </source>
</reference>
<evidence type="ECO:0000313" key="2">
    <source>
        <dbReference type="EMBL" id="KAF1936486.1"/>
    </source>
</evidence>
<organism evidence="2 3">
    <name type="scientific">Clathrospora elynae</name>
    <dbReference type="NCBI Taxonomy" id="706981"/>
    <lineage>
        <taxon>Eukaryota</taxon>
        <taxon>Fungi</taxon>
        <taxon>Dikarya</taxon>
        <taxon>Ascomycota</taxon>
        <taxon>Pezizomycotina</taxon>
        <taxon>Dothideomycetes</taxon>
        <taxon>Pleosporomycetidae</taxon>
        <taxon>Pleosporales</taxon>
        <taxon>Diademaceae</taxon>
        <taxon>Clathrospora</taxon>
    </lineage>
</organism>
<feature type="compositionally biased region" description="Basic residues" evidence="1">
    <location>
        <begin position="74"/>
        <end position="83"/>
    </location>
</feature>
<feature type="compositionally biased region" description="Pro residues" evidence="1">
    <location>
        <begin position="86"/>
        <end position="102"/>
    </location>
</feature>
<accession>A0A6A5SDC6</accession>
<feature type="non-terminal residue" evidence="2">
    <location>
        <position position="225"/>
    </location>
</feature>
<evidence type="ECO:0000313" key="3">
    <source>
        <dbReference type="Proteomes" id="UP000800038"/>
    </source>
</evidence>
<gene>
    <name evidence="2" type="ORF">EJ02DRAFT_438523</name>
</gene>
<feature type="compositionally biased region" description="Acidic residues" evidence="1">
    <location>
        <begin position="206"/>
        <end position="225"/>
    </location>
</feature>
<name>A0A6A5SDC6_9PLEO</name>
<sequence>MSSFVARELVCRCCCGYRCLDAQCLFRDPKATISELPFLTHSSNMFGTYKRKGAAHARAKAFAATLHPKRTVVRKGKGKKRALLRPLPPPAAPPATPSPEPPACLSLSPPSSCRGAPGALRVHPCLGCVRSALAGRSSGECFDQSGGGSRCFRCASGHSCVPVSALAAPIAAKFLAALQGGAPESQLRKLRIALRVVLEASAEELGSGEEEGEEDEEPVEEEDKR</sequence>
<dbReference type="AlphaFoldDB" id="A0A6A5SDC6"/>
<evidence type="ECO:0000256" key="1">
    <source>
        <dbReference type="SAM" id="MobiDB-lite"/>
    </source>
</evidence>
<proteinExistence type="predicted"/>
<feature type="region of interest" description="Disordered" evidence="1">
    <location>
        <begin position="74"/>
        <end position="103"/>
    </location>
</feature>
<keyword evidence="3" id="KW-1185">Reference proteome</keyword>